<dbReference type="InterPro" id="IPR036866">
    <property type="entry name" value="RibonucZ/Hydroxyglut_hydro"/>
</dbReference>
<name>A0A1G7WGS2_9FIRM</name>
<comment type="cofactor">
    <cofactor evidence="13">
        <name>Ca(2+)</name>
        <dbReference type="ChEBI" id="CHEBI:29108"/>
    </cofactor>
    <text evidence="13">Binds 1 Ca(2+) cation per subunit. Seen in 1 crystal structure, it is not clear if it is physiologically important.</text>
</comment>
<dbReference type="GO" id="GO:0006364">
    <property type="term" value="P:rRNA processing"/>
    <property type="evidence" value="ECO:0007669"/>
    <property type="project" value="UniProtKB-UniRule"/>
</dbReference>
<dbReference type="InterPro" id="IPR001587">
    <property type="entry name" value="RNase_J_CS"/>
</dbReference>
<gene>
    <name evidence="10" type="primary">rnj</name>
    <name evidence="15" type="ORF">SAMN05443529_105149</name>
</gene>
<dbReference type="RefSeq" id="WP_014904393.1">
    <property type="nucleotide sequence ID" value="NZ_FNCP01000005.1"/>
</dbReference>
<evidence type="ECO:0000256" key="7">
    <source>
        <dbReference type="ARBA" id="ARBA00022833"/>
    </source>
</evidence>
<evidence type="ECO:0000256" key="3">
    <source>
        <dbReference type="ARBA" id="ARBA00022722"/>
    </source>
</evidence>
<dbReference type="GO" id="GO:0004534">
    <property type="term" value="F:5'-3' RNA exonuclease activity"/>
    <property type="evidence" value="ECO:0007669"/>
    <property type="project" value="UniProtKB-UniRule"/>
</dbReference>
<dbReference type="PANTHER" id="PTHR43694:SF1">
    <property type="entry name" value="RIBONUCLEASE J"/>
    <property type="match status" value="1"/>
</dbReference>
<dbReference type="NCBIfam" id="TIGR00649">
    <property type="entry name" value="MG423"/>
    <property type="match status" value="1"/>
</dbReference>
<keyword evidence="3 10" id="KW-0540">Nuclease</keyword>
<keyword evidence="2 10" id="KW-0963">Cytoplasm</keyword>
<feature type="binding site" evidence="10 12">
    <location>
        <begin position="362"/>
        <end position="366"/>
    </location>
    <ligand>
        <name>substrate</name>
    </ligand>
</feature>
<dbReference type="InterPro" id="IPR041636">
    <property type="entry name" value="RNase_J_C"/>
</dbReference>
<feature type="binding site" evidence="12">
    <location>
        <begin position="230"/>
        <end position="232"/>
    </location>
    <ligand>
        <name>substrate</name>
    </ligand>
</feature>
<dbReference type="Pfam" id="PF22505">
    <property type="entry name" value="RNase_J_b_CASP"/>
    <property type="match status" value="1"/>
</dbReference>
<feature type="binding site" evidence="13">
    <location>
        <position position="72"/>
    </location>
    <ligand>
        <name>Zn(2+)</name>
        <dbReference type="ChEBI" id="CHEBI:29105"/>
        <label>1</label>
        <note>catalytic</note>
    </ligand>
</feature>
<dbReference type="GO" id="GO:0004521">
    <property type="term" value="F:RNA endonuclease activity"/>
    <property type="evidence" value="ECO:0007669"/>
    <property type="project" value="UniProtKB-UniRule"/>
</dbReference>
<keyword evidence="16" id="KW-1185">Reference proteome</keyword>
<dbReference type="FunFam" id="3.10.20.580:FF:000001">
    <property type="entry name" value="Ribonuclease J"/>
    <property type="match status" value="1"/>
</dbReference>
<dbReference type="EC" id="3.1.-.-" evidence="10"/>
<dbReference type="Pfam" id="PF00753">
    <property type="entry name" value="Lactamase_B"/>
    <property type="match status" value="1"/>
</dbReference>
<dbReference type="STRING" id="1121419.SAMN05443529_105149"/>
<feature type="binding site" evidence="13">
    <location>
        <position position="77"/>
    </location>
    <ligand>
        <name>Zn(2+)</name>
        <dbReference type="ChEBI" id="CHEBI:29105"/>
        <label>1</label>
        <note>catalytic</note>
    </ligand>
</feature>
<reference evidence="16" key="1">
    <citation type="submission" date="2016-10" db="EMBL/GenBank/DDBJ databases">
        <authorList>
            <person name="Varghese N."/>
            <person name="Submissions S."/>
        </authorList>
    </citation>
    <scope>NUCLEOTIDE SEQUENCE [LARGE SCALE GENOMIC DNA]</scope>
    <source>
        <strain evidence="16">DSM 8344</strain>
    </source>
</reference>
<dbReference type="OrthoDB" id="9758375at2"/>
<comment type="subunit">
    <text evidence="10">Homodimer, may be a subunit of the RNA degradosome.</text>
</comment>
<feature type="binding site" evidence="13">
    <location>
        <position position="161"/>
    </location>
    <ligand>
        <name>Zn(2+)</name>
        <dbReference type="ChEBI" id="CHEBI:29105"/>
        <label>1</label>
        <note>catalytic</note>
    </ligand>
</feature>
<dbReference type="InterPro" id="IPR042173">
    <property type="entry name" value="RNase_J_2"/>
</dbReference>
<dbReference type="Pfam" id="PF07521">
    <property type="entry name" value="RMMBL"/>
    <property type="match status" value="1"/>
</dbReference>
<dbReference type="CDD" id="cd07714">
    <property type="entry name" value="RNaseJ_MBL-fold"/>
    <property type="match status" value="1"/>
</dbReference>
<keyword evidence="8 10" id="KW-0269">Exonuclease</keyword>
<keyword evidence="7 13" id="KW-0862">Zinc</keyword>
<evidence type="ECO:0000256" key="8">
    <source>
        <dbReference type="ARBA" id="ARBA00022839"/>
    </source>
</evidence>
<comment type="similarity">
    <text evidence="10">Belongs to the metallo-beta-lactamase superfamily. RNA-metabolizing metallo-beta-lactamase-like family. Bacterial RNase J subfamily.</text>
</comment>
<keyword evidence="5 10" id="KW-0255">Endonuclease</keyword>
<comment type="function">
    <text evidence="10">An RNase that has 5'-3' exonuclease and possibly endonuclease activity. Involved in maturation of rRNA and in some organisms also mRNA maturation and/or decay.</text>
</comment>
<dbReference type="InterPro" id="IPR004613">
    <property type="entry name" value="RNase_J"/>
</dbReference>
<dbReference type="SUPFAM" id="SSF56281">
    <property type="entry name" value="Metallo-hydrolase/oxidoreductase"/>
    <property type="match status" value="1"/>
</dbReference>
<evidence type="ECO:0000259" key="14">
    <source>
        <dbReference type="SMART" id="SM00849"/>
    </source>
</evidence>
<accession>A0A1G7WGS2</accession>
<dbReference type="Gene3D" id="3.40.50.10710">
    <property type="entry name" value="Metallo-hydrolase/oxidoreductase"/>
    <property type="match status" value="1"/>
</dbReference>
<evidence type="ECO:0000256" key="6">
    <source>
        <dbReference type="ARBA" id="ARBA00022801"/>
    </source>
</evidence>
<feature type="active site" description="Proton donor" evidence="11">
    <location>
        <position position="193"/>
    </location>
</feature>
<dbReference type="SMART" id="SM00849">
    <property type="entry name" value="Lactamase_B"/>
    <property type="match status" value="1"/>
</dbReference>
<dbReference type="Proteomes" id="UP000198656">
    <property type="component" value="Unassembled WGS sequence"/>
</dbReference>
<dbReference type="InterPro" id="IPR030854">
    <property type="entry name" value="RNase_J_bac"/>
</dbReference>
<evidence type="ECO:0000256" key="10">
    <source>
        <dbReference type="HAMAP-Rule" id="MF_01491"/>
    </source>
</evidence>
<dbReference type="EMBL" id="FNCP01000005">
    <property type="protein sequence ID" value="SDG71141.1"/>
    <property type="molecule type" value="Genomic_DNA"/>
</dbReference>
<feature type="binding site" evidence="13">
    <location>
        <position position="49"/>
    </location>
    <ligand>
        <name>Ca(2+)</name>
        <dbReference type="ChEBI" id="CHEBI:29108"/>
    </ligand>
</feature>
<feature type="active site" description="Proton acceptor" evidence="11">
    <location>
        <position position="366"/>
    </location>
</feature>
<dbReference type="HAMAP" id="MF_01491">
    <property type="entry name" value="RNase_J_bact"/>
    <property type="match status" value="1"/>
</dbReference>
<organism evidence="15 16">
    <name type="scientific">Desulfosporosinus hippei DSM 8344</name>
    <dbReference type="NCBI Taxonomy" id="1121419"/>
    <lineage>
        <taxon>Bacteria</taxon>
        <taxon>Bacillati</taxon>
        <taxon>Bacillota</taxon>
        <taxon>Clostridia</taxon>
        <taxon>Eubacteriales</taxon>
        <taxon>Desulfitobacteriaceae</taxon>
        <taxon>Desulfosporosinus</taxon>
    </lineage>
</organism>
<evidence type="ECO:0000256" key="11">
    <source>
        <dbReference type="PIRSR" id="PIRSR004803-1"/>
    </source>
</evidence>
<evidence type="ECO:0000313" key="16">
    <source>
        <dbReference type="Proteomes" id="UP000198656"/>
    </source>
</evidence>
<keyword evidence="13" id="KW-0106">Calcium</keyword>
<evidence type="ECO:0000256" key="12">
    <source>
        <dbReference type="PIRSR" id="PIRSR004803-2"/>
    </source>
</evidence>
<dbReference type="GO" id="GO:0003723">
    <property type="term" value="F:RNA binding"/>
    <property type="evidence" value="ECO:0007669"/>
    <property type="project" value="UniProtKB-UniRule"/>
</dbReference>
<evidence type="ECO:0000313" key="15">
    <source>
        <dbReference type="EMBL" id="SDG71141.1"/>
    </source>
</evidence>
<dbReference type="InterPro" id="IPR001279">
    <property type="entry name" value="Metallo-B-lactamas"/>
</dbReference>
<keyword evidence="9 10" id="KW-0694">RNA-binding</keyword>
<dbReference type="Gene3D" id="3.60.15.10">
    <property type="entry name" value="Ribonuclease Z/Hydroxyacylglutathione hydrolase-like"/>
    <property type="match status" value="1"/>
</dbReference>
<feature type="binding site" evidence="13">
    <location>
        <position position="441"/>
    </location>
    <ligand>
        <name>Ca(2+)</name>
        <dbReference type="ChEBI" id="CHEBI:29108"/>
    </ligand>
</feature>
<feature type="binding site" evidence="13">
    <location>
        <position position="74"/>
    </location>
    <ligand>
        <name>Zn(2+)</name>
        <dbReference type="ChEBI" id="CHEBI:29105"/>
        <label>1</label>
        <note>catalytic</note>
    </ligand>
</feature>
<feature type="binding site" evidence="13">
    <location>
        <position position="388"/>
    </location>
    <ligand>
        <name>Zn(2+)</name>
        <dbReference type="ChEBI" id="CHEBI:29105"/>
        <label>1</label>
        <note>catalytic</note>
    </ligand>
</feature>
<dbReference type="PIRSF" id="PIRSF004803">
    <property type="entry name" value="RnjA"/>
    <property type="match status" value="1"/>
</dbReference>
<dbReference type="Pfam" id="PF17770">
    <property type="entry name" value="RNase_J_C"/>
    <property type="match status" value="1"/>
</dbReference>
<dbReference type="InterPro" id="IPR055132">
    <property type="entry name" value="RNase_J_b_CASP"/>
</dbReference>
<feature type="binding site" evidence="13">
    <location>
        <position position="47"/>
    </location>
    <ligand>
        <name>Ca(2+)</name>
        <dbReference type="ChEBI" id="CHEBI:29108"/>
    </ligand>
</feature>
<dbReference type="GO" id="GO:0008270">
    <property type="term" value="F:zinc ion binding"/>
    <property type="evidence" value="ECO:0007669"/>
    <property type="project" value="InterPro"/>
</dbReference>
<evidence type="ECO:0000256" key="4">
    <source>
        <dbReference type="ARBA" id="ARBA00022723"/>
    </source>
</evidence>
<comment type="cofactor">
    <cofactor evidence="13">
        <name>Zn(2+)</name>
        <dbReference type="ChEBI" id="CHEBI:29105"/>
    </cofactor>
    <text evidence="13">Binds 2 Zn(2+) ions per subunit. It is not clear if Zn(2+) or Mg(2+) is physiologically important.</text>
</comment>
<keyword evidence="6 10" id="KW-0378">Hydrolase</keyword>
<dbReference type="InterPro" id="IPR011108">
    <property type="entry name" value="RMMBL"/>
</dbReference>
<feature type="binding site" evidence="13">
    <location>
        <position position="139"/>
    </location>
    <ligand>
        <name>Zn(2+)</name>
        <dbReference type="ChEBI" id="CHEBI:29105"/>
        <label>1</label>
        <note>catalytic</note>
    </ligand>
</feature>
<evidence type="ECO:0000256" key="2">
    <source>
        <dbReference type="ARBA" id="ARBA00022490"/>
    </source>
</evidence>
<feature type="binding site" evidence="13">
    <location>
        <position position="76"/>
    </location>
    <ligand>
        <name>Zn(2+)</name>
        <dbReference type="ChEBI" id="CHEBI:29105"/>
        <label>1</label>
        <note>catalytic</note>
    </ligand>
</feature>
<evidence type="ECO:0000256" key="9">
    <source>
        <dbReference type="ARBA" id="ARBA00022884"/>
    </source>
</evidence>
<sequence length="554" mass="60984">MPKEHKLQIIPLGGLGEIGKNMTVIRYDNQMVLVDAGLAFPDEDMLGIDIVIPDYTYLIEHKEMLLGILLTHGHEDHIGALPYLLRDVDVPVFGTRLTLGIIQSKMKENNLSNIQATVVQPRDVIKLGVFRIEFIRVNHSIPDSVSIAIHSPLGTVVVTGDFKLDHTPVSGEILDIHKFSELGDKGVLCLLSDSTNVERAGFTPSESHVGEMIDEAFRNAKDRVILASFASNVYRLQQAITAAVNTNRKVAVVGRSMVNIVGIAEELGYLDIPEGTLIDIDEIIGLPGNQACILTTGSQGEPMSALTRMANHDHRHVAIQPGDTVIISASPIPGNEKSVAKTVDQLFKLGANVIYESAEGMHVSGHASQEEQKLMLSMVRPQYFMPVHGEYRMLIKHAQLAEQLGIPRENIFITENGGVVEFTRHGAALGSKVMAGKVLIDGLGIGDVGNIVLRDRKQLSQDGILIVVMTISRASGAIVSGPDVVTRGFVYVRESETMLDEAKQKVKQTMARCRENRVTEWAVFKNQIRDTLSKHFYEKTRRRPVILPIIQEVE</sequence>
<dbReference type="PANTHER" id="PTHR43694">
    <property type="entry name" value="RIBONUCLEASE J"/>
    <property type="match status" value="1"/>
</dbReference>
<dbReference type="Gene3D" id="3.10.20.580">
    <property type="match status" value="1"/>
</dbReference>
<evidence type="ECO:0000256" key="13">
    <source>
        <dbReference type="PIRSR" id="PIRSR004803-3"/>
    </source>
</evidence>
<dbReference type="PROSITE" id="PS01292">
    <property type="entry name" value="UPF0036"/>
    <property type="match status" value="1"/>
</dbReference>
<evidence type="ECO:0000256" key="1">
    <source>
        <dbReference type="ARBA" id="ARBA00004496"/>
    </source>
</evidence>
<proteinExistence type="inferred from homology"/>
<protein>
    <recommendedName>
        <fullName evidence="10">Ribonuclease J</fullName>
        <shortName evidence="10">RNase J</shortName>
        <ecNumber evidence="10">3.1.-.-</ecNumber>
    </recommendedName>
</protein>
<dbReference type="AlphaFoldDB" id="A0A1G7WGS2"/>
<comment type="subcellular location">
    <subcellularLocation>
        <location evidence="1 10">Cytoplasm</location>
    </subcellularLocation>
</comment>
<feature type="domain" description="Metallo-beta-lactamase" evidence="14">
    <location>
        <begin position="19"/>
        <end position="213"/>
    </location>
</feature>
<dbReference type="GO" id="GO:0005737">
    <property type="term" value="C:cytoplasm"/>
    <property type="evidence" value="ECO:0007669"/>
    <property type="project" value="UniProtKB-SubCell"/>
</dbReference>
<keyword evidence="10" id="KW-0698">rRNA processing</keyword>
<keyword evidence="4 13" id="KW-0479">Metal-binding</keyword>
<evidence type="ECO:0000256" key="5">
    <source>
        <dbReference type="ARBA" id="ARBA00022759"/>
    </source>
</evidence>